<comment type="caution">
    <text evidence="3">The sequence shown here is derived from an EMBL/GenBank/DDBJ whole genome shotgun (WGS) entry which is preliminary data.</text>
</comment>
<evidence type="ECO:0000256" key="2">
    <source>
        <dbReference type="SAM" id="SignalP"/>
    </source>
</evidence>
<evidence type="ECO:0000313" key="3">
    <source>
        <dbReference type="EMBL" id="MDC8785707.1"/>
    </source>
</evidence>
<accession>A0ABT5KV86</accession>
<sequence length="122" mass="12578">MLLILIAVLLPLQLSWRAAATYCQHEVLASQAVEHVGHHAHVHQGDPGDQSDQGDPKKLAAAKLAIDNDCGVCHGAGTAAPAMVLVAPEFSPAMESGVAVVATGHPSASAGPPERPQWARLA</sequence>
<dbReference type="RefSeq" id="WP_273596814.1">
    <property type="nucleotide sequence ID" value="NZ_JAQQXS010000008.1"/>
</dbReference>
<dbReference type="Proteomes" id="UP001219862">
    <property type="component" value="Unassembled WGS sequence"/>
</dbReference>
<gene>
    <name evidence="3" type="ORF">PRZ01_10930</name>
</gene>
<proteinExistence type="predicted"/>
<feature type="signal peptide" evidence="2">
    <location>
        <begin position="1"/>
        <end position="20"/>
    </location>
</feature>
<organism evidence="3 4">
    <name type="scientific">Roseateles koreensis</name>
    <dbReference type="NCBI Taxonomy" id="2987526"/>
    <lineage>
        <taxon>Bacteria</taxon>
        <taxon>Pseudomonadati</taxon>
        <taxon>Pseudomonadota</taxon>
        <taxon>Betaproteobacteria</taxon>
        <taxon>Burkholderiales</taxon>
        <taxon>Sphaerotilaceae</taxon>
        <taxon>Roseateles</taxon>
    </lineage>
</organism>
<dbReference type="NCBIfam" id="NF045614">
    <property type="entry name" value="efflu_CzcI_Cupr"/>
    <property type="match status" value="1"/>
</dbReference>
<evidence type="ECO:0000313" key="4">
    <source>
        <dbReference type="Proteomes" id="UP001219862"/>
    </source>
</evidence>
<reference evidence="3 4" key="1">
    <citation type="submission" date="2022-10" db="EMBL/GenBank/DDBJ databases">
        <title>paucibacter sp. hw8 Genome sequencing.</title>
        <authorList>
            <person name="Park S."/>
        </authorList>
    </citation>
    <scope>NUCLEOTIDE SEQUENCE [LARGE SCALE GENOMIC DNA]</scope>
    <source>
        <strain evidence="4">hw8</strain>
    </source>
</reference>
<name>A0ABT5KV86_9BURK</name>
<keyword evidence="4" id="KW-1185">Reference proteome</keyword>
<protein>
    <submittedName>
        <fullName evidence="3">Cobalt-zinc-cadmium resistance protein</fullName>
    </submittedName>
</protein>
<evidence type="ECO:0000256" key="1">
    <source>
        <dbReference type="SAM" id="MobiDB-lite"/>
    </source>
</evidence>
<dbReference type="InterPro" id="IPR055013">
    <property type="entry name" value="CzcI"/>
</dbReference>
<feature type="chain" id="PRO_5045643456" evidence="2">
    <location>
        <begin position="21"/>
        <end position="122"/>
    </location>
</feature>
<dbReference type="EMBL" id="JAQQXS010000008">
    <property type="protein sequence ID" value="MDC8785707.1"/>
    <property type="molecule type" value="Genomic_DNA"/>
</dbReference>
<feature type="region of interest" description="Disordered" evidence="1">
    <location>
        <begin position="103"/>
        <end position="122"/>
    </location>
</feature>
<keyword evidence="2" id="KW-0732">Signal</keyword>